<evidence type="ECO:0000313" key="2">
    <source>
        <dbReference type="Proteomes" id="UP000014622"/>
    </source>
</evidence>
<protein>
    <submittedName>
        <fullName evidence="1">Uncharacterized protein</fullName>
    </submittedName>
</protein>
<sequence length="60" mass="7060">MKESELERIEYTDFGLGAIETVQSIGTLTIPKRKESYYTVKKEIILHARDQYTFEPNIKH</sequence>
<evidence type="ECO:0000313" key="1">
    <source>
        <dbReference type="EMBL" id="EPI08315.1"/>
    </source>
</evidence>
<dbReference type="AlphaFoldDB" id="A0AB73A601"/>
<dbReference type="Proteomes" id="UP000014622">
    <property type="component" value="Unassembled WGS sequence"/>
</dbReference>
<dbReference type="RefSeq" id="WP_002337339.1">
    <property type="nucleotide sequence ID" value="NZ_KE352043.1"/>
</dbReference>
<reference evidence="1 2" key="1">
    <citation type="submission" date="2013-06" db="EMBL/GenBank/DDBJ databases">
        <authorList>
            <person name="Weinstock G."/>
            <person name="Sodergren E."/>
            <person name="Lobos E.A."/>
            <person name="Fulton L."/>
            <person name="Fulton R."/>
            <person name="Courtney L."/>
            <person name="Fronick C."/>
            <person name="O'Laughlin M."/>
            <person name="Godfrey J."/>
            <person name="Wilson R.M."/>
            <person name="Miner T."/>
            <person name="Farmer C."/>
            <person name="Delehaunty K."/>
            <person name="Cordes M."/>
            <person name="Minx P."/>
            <person name="Tomlinson C."/>
            <person name="Chen J."/>
            <person name="Wollam A."/>
            <person name="Pepin K.H."/>
            <person name="Bhonagiri V."/>
            <person name="Zhang X."/>
            <person name="Warren W."/>
            <person name="Mitreva M."/>
            <person name="Mardis E.R."/>
            <person name="Wilson R.K."/>
        </authorList>
    </citation>
    <scope>NUCLEOTIDE SEQUENCE [LARGE SCALE GENOMIC DNA]</scope>
    <source>
        <strain evidence="1 2">SD2A-2</strain>
    </source>
</reference>
<organism evidence="1 2">
    <name type="scientific">Enterococcus faecium SD2A-2</name>
    <dbReference type="NCBI Taxonomy" id="1244154"/>
    <lineage>
        <taxon>Bacteria</taxon>
        <taxon>Bacillati</taxon>
        <taxon>Bacillota</taxon>
        <taxon>Bacilli</taxon>
        <taxon>Lactobacillales</taxon>
        <taxon>Enterococcaceae</taxon>
        <taxon>Enterococcus</taxon>
    </lineage>
</organism>
<proteinExistence type="predicted"/>
<accession>A0AB73A601</accession>
<dbReference type="EMBL" id="ATIT01000137">
    <property type="protein sequence ID" value="EPI08315.1"/>
    <property type="molecule type" value="Genomic_DNA"/>
</dbReference>
<gene>
    <name evidence="1" type="ORF">D356_02687</name>
</gene>
<comment type="caution">
    <text evidence="1">The sequence shown here is derived from an EMBL/GenBank/DDBJ whole genome shotgun (WGS) entry which is preliminary data.</text>
</comment>
<name>A0AB73A601_ENTFC</name>